<dbReference type="PROSITE" id="PS00688">
    <property type="entry name" value="SIGMA54_INTERACT_3"/>
    <property type="match status" value="1"/>
</dbReference>
<dbReference type="Pfam" id="PF25601">
    <property type="entry name" value="AAA_lid_14"/>
    <property type="match status" value="1"/>
</dbReference>
<evidence type="ECO:0000256" key="2">
    <source>
        <dbReference type="ARBA" id="ARBA00022741"/>
    </source>
</evidence>
<dbReference type="GO" id="GO:0006355">
    <property type="term" value="P:regulation of DNA-templated transcription"/>
    <property type="evidence" value="ECO:0007669"/>
    <property type="project" value="InterPro"/>
</dbReference>
<accession>A0A679IAK4</accession>
<dbReference type="GO" id="GO:0043565">
    <property type="term" value="F:sequence-specific DNA binding"/>
    <property type="evidence" value="ECO:0007669"/>
    <property type="project" value="InterPro"/>
</dbReference>
<gene>
    <name evidence="7" type="primary">dctD</name>
    <name evidence="7" type="ORF">ICHIAU1_11010</name>
</gene>
<dbReference type="FunFam" id="3.40.50.2300:FF:000018">
    <property type="entry name" value="DNA-binding transcriptional regulator NtrC"/>
    <property type="match status" value="1"/>
</dbReference>
<dbReference type="PANTHER" id="PTHR32071:SF57">
    <property type="entry name" value="C4-DICARBOXYLATE TRANSPORT TRANSCRIPTIONAL REGULATORY PROTEIN DCTD"/>
    <property type="match status" value="1"/>
</dbReference>
<keyword evidence="6" id="KW-0804">Transcription</keyword>
<dbReference type="PANTHER" id="PTHR32071">
    <property type="entry name" value="TRANSCRIPTIONAL REGULATORY PROTEIN"/>
    <property type="match status" value="1"/>
</dbReference>
<dbReference type="GO" id="GO:0005524">
    <property type="term" value="F:ATP binding"/>
    <property type="evidence" value="ECO:0007669"/>
    <property type="project" value="UniProtKB-KW"/>
</dbReference>
<proteinExistence type="predicted"/>
<reference evidence="8" key="1">
    <citation type="submission" date="2020-01" db="EMBL/GenBank/DDBJ databases">
        <title>Phosphoaccumulans saitamaens gen. nov., sp. nov., a polyphosphate accumulating bacterium isolated from surface river water.</title>
        <authorList>
            <person name="Watanabe K."/>
            <person name="Suda W."/>
        </authorList>
    </citation>
    <scope>NUCLEOTIDE SEQUENCE [LARGE SCALE GENOMIC DNA]</scope>
    <source>
        <strain evidence="8">ICHIAU1</strain>
    </source>
</reference>
<dbReference type="Pfam" id="PF00072">
    <property type="entry name" value="Response_reg"/>
    <property type="match status" value="1"/>
</dbReference>
<dbReference type="PROSITE" id="PS50110">
    <property type="entry name" value="RESPONSE_REGULATORY"/>
    <property type="match status" value="1"/>
</dbReference>
<dbReference type="SMART" id="SM00448">
    <property type="entry name" value="REC"/>
    <property type="match status" value="1"/>
</dbReference>
<dbReference type="RefSeq" id="WP_162050430.1">
    <property type="nucleotide sequence ID" value="NZ_AP019011.1"/>
</dbReference>
<dbReference type="Pfam" id="PF02954">
    <property type="entry name" value="HTH_8"/>
    <property type="match status" value="1"/>
</dbReference>
<dbReference type="GO" id="GO:0000160">
    <property type="term" value="P:phosphorelay signal transduction system"/>
    <property type="evidence" value="ECO:0007669"/>
    <property type="project" value="UniProtKB-KW"/>
</dbReference>
<dbReference type="CDD" id="cd00009">
    <property type="entry name" value="AAA"/>
    <property type="match status" value="1"/>
</dbReference>
<keyword evidence="2" id="KW-0547">Nucleotide-binding</keyword>
<dbReference type="PROSITE" id="PS00675">
    <property type="entry name" value="SIGMA54_INTERACT_1"/>
    <property type="match status" value="1"/>
</dbReference>
<dbReference type="SMART" id="SM00382">
    <property type="entry name" value="AAA"/>
    <property type="match status" value="1"/>
</dbReference>
<dbReference type="PROSITE" id="PS50045">
    <property type="entry name" value="SIGMA54_INTERACT_4"/>
    <property type="match status" value="1"/>
</dbReference>
<dbReference type="EMBL" id="AP022345">
    <property type="protein sequence ID" value="BBU68818.1"/>
    <property type="molecule type" value="Genomic_DNA"/>
</dbReference>
<dbReference type="InterPro" id="IPR002197">
    <property type="entry name" value="HTH_Fis"/>
</dbReference>
<evidence type="ECO:0000256" key="3">
    <source>
        <dbReference type="ARBA" id="ARBA00022840"/>
    </source>
</evidence>
<evidence type="ECO:0000256" key="1">
    <source>
        <dbReference type="ARBA" id="ARBA00022553"/>
    </source>
</evidence>
<dbReference type="InterPro" id="IPR003593">
    <property type="entry name" value="AAA+_ATPase"/>
</dbReference>
<evidence type="ECO:0000256" key="5">
    <source>
        <dbReference type="ARBA" id="ARBA00023015"/>
    </source>
</evidence>
<dbReference type="Pfam" id="PF00158">
    <property type="entry name" value="Sigma54_activat"/>
    <property type="match status" value="1"/>
</dbReference>
<keyword evidence="3" id="KW-0067">ATP-binding</keyword>
<evidence type="ECO:0000313" key="7">
    <source>
        <dbReference type="EMBL" id="BBU68818.1"/>
    </source>
</evidence>
<dbReference type="InterPro" id="IPR025662">
    <property type="entry name" value="Sigma_54_int_dom_ATP-bd_1"/>
</dbReference>
<dbReference type="Gene3D" id="3.40.50.2300">
    <property type="match status" value="1"/>
</dbReference>
<dbReference type="InterPro" id="IPR027417">
    <property type="entry name" value="P-loop_NTPase"/>
</dbReference>
<sequence length="453" mass="49794">MSSNTDVSQVIVYLIEDDAAILKSCEQALMLEHFEVRTFADAGSFFAIDTPRFPYVVITDVNLPDACGISIMKKVLGRDPDVPVIVITGHGDINMAVDSMKEGAFDFIEKPFSIDRLITTVRNAVDKASLTHRYNALASAAADQMPSLIGQSERLQKLKQHIAMLAPTGVDILINGETGTGKEVVAQMLHQLSQCPGPFVAINCAALPENIFESELFGHEAGAFTGASKRRIGKFEYANQGTLFLDEIESMPLALQAKLLRTIQERVIQRLGANESIPVSCRIIAATKTNLKTLSDQGQFRSDLYFRLNVVNFYLPALREIKEDIPLIFNHYLFFYRNKYPGSEQRSAEQGASASVLRFLATHDWPGNIRELKNFAERVALGFPFQDLTGGEADPGALTLAGLLEKTEKTALVDALRLSHGHVAEAAEVLAIPVKTLYDKLARYGIQAGAFKT</sequence>
<name>A0A679IAK4_9RHOO</name>
<dbReference type="InterPro" id="IPR058031">
    <property type="entry name" value="AAA_lid_NorR"/>
</dbReference>
<dbReference type="OrthoDB" id="3516932at2"/>
<dbReference type="Gene3D" id="1.10.10.60">
    <property type="entry name" value="Homeodomain-like"/>
    <property type="match status" value="1"/>
</dbReference>
<dbReference type="PRINTS" id="PR01590">
    <property type="entry name" value="HTHFIS"/>
</dbReference>
<dbReference type="SUPFAM" id="SSF46689">
    <property type="entry name" value="Homeodomain-like"/>
    <property type="match status" value="1"/>
</dbReference>
<keyword evidence="5" id="KW-0805">Transcription regulation</keyword>
<dbReference type="FunFam" id="3.40.50.300:FF:000006">
    <property type="entry name" value="DNA-binding transcriptional regulator NtrC"/>
    <property type="match status" value="1"/>
</dbReference>
<dbReference type="InterPro" id="IPR002078">
    <property type="entry name" value="Sigma_54_int"/>
</dbReference>
<protein>
    <submittedName>
        <fullName evidence="7">Sigma-54-dependent Fis family transcriptional regulator</fullName>
    </submittedName>
</protein>
<dbReference type="SUPFAM" id="SSF52172">
    <property type="entry name" value="CheY-like"/>
    <property type="match status" value="1"/>
</dbReference>
<dbReference type="AlphaFoldDB" id="A0A679IAK4"/>
<keyword evidence="1" id="KW-0597">Phosphoprotein</keyword>
<organism evidence="7 8">
    <name type="scientific">Fluviibacter phosphoraccumulans</name>
    <dbReference type="NCBI Taxonomy" id="1751046"/>
    <lineage>
        <taxon>Bacteria</taxon>
        <taxon>Pseudomonadati</taxon>
        <taxon>Pseudomonadota</taxon>
        <taxon>Betaproteobacteria</taxon>
        <taxon>Rhodocyclales</taxon>
        <taxon>Fluviibacteraceae</taxon>
        <taxon>Fluviibacter</taxon>
    </lineage>
</organism>
<keyword evidence="8" id="KW-1185">Reference proteome</keyword>
<dbReference type="InterPro" id="IPR025944">
    <property type="entry name" value="Sigma_54_int_dom_CS"/>
</dbReference>
<dbReference type="InterPro" id="IPR001789">
    <property type="entry name" value="Sig_transdc_resp-reg_receiver"/>
</dbReference>
<evidence type="ECO:0000256" key="6">
    <source>
        <dbReference type="ARBA" id="ARBA00023163"/>
    </source>
</evidence>
<keyword evidence="4" id="KW-0902">Two-component regulatory system</keyword>
<evidence type="ECO:0000313" key="8">
    <source>
        <dbReference type="Proteomes" id="UP000463961"/>
    </source>
</evidence>
<dbReference type="Gene3D" id="1.10.8.60">
    <property type="match status" value="1"/>
</dbReference>
<dbReference type="SUPFAM" id="SSF52540">
    <property type="entry name" value="P-loop containing nucleoside triphosphate hydrolases"/>
    <property type="match status" value="1"/>
</dbReference>
<dbReference type="Proteomes" id="UP000463961">
    <property type="component" value="Chromosome"/>
</dbReference>
<dbReference type="InterPro" id="IPR009057">
    <property type="entry name" value="Homeodomain-like_sf"/>
</dbReference>
<dbReference type="InterPro" id="IPR011006">
    <property type="entry name" value="CheY-like_superfamily"/>
</dbReference>
<evidence type="ECO:0000256" key="4">
    <source>
        <dbReference type="ARBA" id="ARBA00023012"/>
    </source>
</evidence>
<dbReference type="Gene3D" id="3.40.50.300">
    <property type="entry name" value="P-loop containing nucleotide triphosphate hydrolases"/>
    <property type="match status" value="1"/>
</dbReference>